<keyword evidence="3" id="KW-1185">Reference proteome</keyword>
<evidence type="ECO:0000313" key="2">
    <source>
        <dbReference type="EMBL" id="CAB4041688.1"/>
    </source>
</evidence>
<sequence>MTGKGNKFSCYVSAFPNYNGGHIYYGIRDAGIVEGELISNEEDIGEITKKVEKAINKMIWPEQVGQPKRGVHWEIFFQPVVDENSKPIPSTFVVVIYIAPCLGGVFTEEPECYEMVEGKVKKMSFATWKRRVLHTGWLRSGEEIPSSVQRITWSSREARKTFTVKGEKLRKLINKGDWDAFSRECQILQRKCQACEMKLLVLSKQVTACYRRGSFNEARILLEEYKTILSQAQDHLIFEVIRLYLQAALKRASGDFQELARLLTEALSKAELIEPGLVTATVYVFAATVTDLINSKDPSNKLDSPDVLSIRALEHLQRVPDSSDVIEDMKQKVHVILATFHLGSNISGQHIKGSIDNLCLDKAKTSIAAVYKSVIDGNSLSAYRDVQVNLVQSVCNYRHSQVSSPDQRTRLLRSAFDCAKKAKCLAKQYNFTEMLQWCKTNQALCTEELVRVTLEHLVRKPSLQE</sequence>
<dbReference type="InterPro" id="IPR007421">
    <property type="entry name" value="Schlafen_AlbA_2_dom"/>
</dbReference>
<gene>
    <name evidence="2" type="ORF">PACLA_8A025912</name>
</gene>
<comment type="caution">
    <text evidence="2">The sequence shown here is derived from an EMBL/GenBank/DDBJ whole genome shotgun (WGS) entry which is preliminary data.</text>
</comment>
<dbReference type="Proteomes" id="UP001152795">
    <property type="component" value="Unassembled WGS sequence"/>
</dbReference>
<protein>
    <submittedName>
        <fullName evidence="2">Schlafen family member 13-like</fullName>
    </submittedName>
</protein>
<organism evidence="2 3">
    <name type="scientific">Paramuricea clavata</name>
    <name type="common">Red gorgonian</name>
    <name type="synonym">Violescent sea-whip</name>
    <dbReference type="NCBI Taxonomy" id="317549"/>
    <lineage>
        <taxon>Eukaryota</taxon>
        <taxon>Metazoa</taxon>
        <taxon>Cnidaria</taxon>
        <taxon>Anthozoa</taxon>
        <taxon>Octocorallia</taxon>
        <taxon>Malacalcyonacea</taxon>
        <taxon>Plexauridae</taxon>
        <taxon>Paramuricea</taxon>
    </lineage>
</organism>
<evidence type="ECO:0000313" key="3">
    <source>
        <dbReference type="Proteomes" id="UP001152795"/>
    </source>
</evidence>
<reference evidence="2" key="1">
    <citation type="submission" date="2020-04" db="EMBL/GenBank/DDBJ databases">
        <authorList>
            <person name="Alioto T."/>
            <person name="Alioto T."/>
            <person name="Gomez Garrido J."/>
        </authorList>
    </citation>
    <scope>NUCLEOTIDE SEQUENCE</scope>
    <source>
        <strain evidence="2">A484AB</strain>
    </source>
</reference>
<dbReference type="AlphaFoldDB" id="A0A6S7KD36"/>
<proteinExistence type="predicted"/>
<evidence type="ECO:0000259" key="1">
    <source>
        <dbReference type="Pfam" id="PF04326"/>
    </source>
</evidence>
<dbReference type="Pfam" id="PF04326">
    <property type="entry name" value="SLFN_AlbA_2"/>
    <property type="match status" value="1"/>
</dbReference>
<dbReference type="EMBL" id="CACRXK020028768">
    <property type="protein sequence ID" value="CAB4041688.1"/>
    <property type="molecule type" value="Genomic_DNA"/>
</dbReference>
<feature type="domain" description="Schlafen AlbA-2" evidence="1">
    <location>
        <begin position="7"/>
        <end position="123"/>
    </location>
</feature>
<name>A0A6S7KD36_PARCT</name>
<dbReference type="OrthoDB" id="6140382at2759"/>
<accession>A0A6S7KD36</accession>